<dbReference type="Gene3D" id="1.10.357.10">
    <property type="entry name" value="Tetracycline Repressor, domain 2"/>
    <property type="match status" value="1"/>
</dbReference>
<gene>
    <name evidence="6" type="ORF">SAMN05216452_0376</name>
</gene>
<dbReference type="PROSITE" id="PS50977">
    <property type="entry name" value="HTH_TETR_2"/>
    <property type="match status" value="1"/>
</dbReference>
<name>A0A1H4ISI4_9HYPH</name>
<keyword evidence="3" id="KW-0804">Transcription</keyword>
<reference evidence="7" key="1">
    <citation type="submission" date="2016-10" db="EMBL/GenBank/DDBJ databases">
        <authorList>
            <person name="Varghese N."/>
            <person name="Submissions S."/>
        </authorList>
    </citation>
    <scope>NUCLEOTIDE SEQUENCE [LARGE SCALE GENOMIC DNA]</scope>
    <source>
        <strain evidence="7">ES.061</strain>
    </source>
</reference>
<evidence type="ECO:0000313" key="6">
    <source>
        <dbReference type="EMBL" id="SEB36182.1"/>
    </source>
</evidence>
<sequence length="190" mass="20111">MAGRPRSIDRNKVLDAAEALVMARGAGALSFDAVAKAAGITKGGVQYAFGSRDNLIRAMITRWGDAFDDEVAARAGTDPSPQGLIRAHLAATRDSNADDHSRSAVMMTALVQHPDQLSDTRDWYETRLAGLDLASSDDRKLALAFLAGEGAFLLKALGLLSVSELQWKALFEDLLAATAPGQSGVAPDED</sequence>
<proteinExistence type="predicted"/>
<organism evidence="6 7">
    <name type="scientific">Nitratireductor aquibiodomus</name>
    <dbReference type="NCBI Taxonomy" id="204799"/>
    <lineage>
        <taxon>Bacteria</taxon>
        <taxon>Pseudomonadati</taxon>
        <taxon>Pseudomonadota</taxon>
        <taxon>Alphaproteobacteria</taxon>
        <taxon>Hyphomicrobiales</taxon>
        <taxon>Phyllobacteriaceae</taxon>
        <taxon>Nitratireductor</taxon>
    </lineage>
</organism>
<dbReference type="RefSeq" id="WP_090326337.1">
    <property type="nucleotide sequence ID" value="NZ_FNSL01000001.1"/>
</dbReference>
<keyword evidence="1" id="KW-0805">Transcription regulation</keyword>
<evidence type="ECO:0000256" key="4">
    <source>
        <dbReference type="PROSITE-ProRule" id="PRU00335"/>
    </source>
</evidence>
<dbReference type="Proteomes" id="UP000199064">
    <property type="component" value="Unassembled WGS sequence"/>
</dbReference>
<dbReference type="AlphaFoldDB" id="A0A1H4ISI4"/>
<accession>A0A1H4ISI4</accession>
<dbReference type="SUPFAM" id="SSF46689">
    <property type="entry name" value="Homeodomain-like"/>
    <property type="match status" value="1"/>
</dbReference>
<keyword evidence="7" id="KW-1185">Reference proteome</keyword>
<feature type="domain" description="HTH tetR-type" evidence="5">
    <location>
        <begin position="7"/>
        <end position="67"/>
    </location>
</feature>
<dbReference type="InterPro" id="IPR041479">
    <property type="entry name" value="TetR_CgmR_C"/>
</dbReference>
<keyword evidence="2 4" id="KW-0238">DNA-binding</keyword>
<evidence type="ECO:0000256" key="3">
    <source>
        <dbReference type="ARBA" id="ARBA00023163"/>
    </source>
</evidence>
<dbReference type="PRINTS" id="PR00455">
    <property type="entry name" value="HTHTETR"/>
</dbReference>
<dbReference type="InterPro" id="IPR001647">
    <property type="entry name" value="HTH_TetR"/>
</dbReference>
<dbReference type="Pfam" id="PF17937">
    <property type="entry name" value="TetR_C_28"/>
    <property type="match status" value="1"/>
</dbReference>
<dbReference type="EMBL" id="FNSL01000001">
    <property type="protein sequence ID" value="SEB36182.1"/>
    <property type="molecule type" value="Genomic_DNA"/>
</dbReference>
<dbReference type="InterPro" id="IPR009057">
    <property type="entry name" value="Homeodomain-like_sf"/>
</dbReference>
<protein>
    <submittedName>
        <fullName evidence="6">Transcriptional regulator, TetR family</fullName>
    </submittedName>
</protein>
<dbReference type="Pfam" id="PF00440">
    <property type="entry name" value="TetR_N"/>
    <property type="match status" value="1"/>
</dbReference>
<evidence type="ECO:0000313" key="7">
    <source>
        <dbReference type="Proteomes" id="UP000199064"/>
    </source>
</evidence>
<evidence type="ECO:0000256" key="1">
    <source>
        <dbReference type="ARBA" id="ARBA00023015"/>
    </source>
</evidence>
<dbReference type="PANTHER" id="PTHR47506:SF1">
    <property type="entry name" value="HTH-TYPE TRANSCRIPTIONAL REGULATOR YJDC"/>
    <property type="match status" value="1"/>
</dbReference>
<dbReference type="GO" id="GO:0003677">
    <property type="term" value="F:DNA binding"/>
    <property type="evidence" value="ECO:0007669"/>
    <property type="project" value="UniProtKB-UniRule"/>
</dbReference>
<feature type="DNA-binding region" description="H-T-H motif" evidence="4">
    <location>
        <begin position="30"/>
        <end position="49"/>
    </location>
</feature>
<dbReference type="PANTHER" id="PTHR47506">
    <property type="entry name" value="TRANSCRIPTIONAL REGULATORY PROTEIN"/>
    <property type="match status" value="1"/>
</dbReference>
<evidence type="ECO:0000256" key="2">
    <source>
        <dbReference type="ARBA" id="ARBA00023125"/>
    </source>
</evidence>
<evidence type="ECO:0000259" key="5">
    <source>
        <dbReference type="PROSITE" id="PS50977"/>
    </source>
</evidence>